<evidence type="ECO:0000313" key="3">
    <source>
        <dbReference type="Proteomes" id="UP000266841"/>
    </source>
</evidence>
<proteinExistence type="predicted"/>
<keyword evidence="3" id="KW-1185">Reference proteome</keyword>
<name>K0SHE4_THAOC</name>
<evidence type="ECO:0000256" key="1">
    <source>
        <dbReference type="SAM" id="MobiDB-lite"/>
    </source>
</evidence>
<accession>K0SHE4</accession>
<dbReference type="Proteomes" id="UP000266841">
    <property type="component" value="Unassembled WGS sequence"/>
</dbReference>
<reference evidence="2 3" key="1">
    <citation type="journal article" date="2012" name="Genome Biol.">
        <title>Genome and low-iron response of an oceanic diatom adapted to chronic iron limitation.</title>
        <authorList>
            <person name="Lommer M."/>
            <person name="Specht M."/>
            <person name="Roy A.S."/>
            <person name="Kraemer L."/>
            <person name="Andreson R."/>
            <person name="Gutowska M.A."/>
            <person name="Wolf J."/>
            <person name="Bergner S.V."/>
            <person name="Schilhabel M.B."/>
            <person name="Klostermeier U.C."/>
            <person name="Beiko R.G."/>
            <person name="Rosenstiel P."/>
            <person name="Hippler M."/>
            <person name="Laroche J."/>
        </authorList>
    </citation>
    <scope>NUCLEOTIDE SEQUENCE [LARGE SCALE GENOMIC DNA]</scope>
    <source>
        <strain evidence="2 3">CCMP1005</strain>
    </source>
</reference>
<feature type="region of interest" description="Disordered" evidence="1">
    <location>
        <begin position="1"/>
        <end position="21"/>
    </location>
</feature>
<gene>
    <name evidence="2" type="ORF">THAOC_19214</name>
</gene>
<protein>
    <submittedName>
        <fullName evidence="2">Uncharacterized protein</fullName>
    </submittedName>
</protein>
<evidence type="ECO:0000313" key="2">
    <source>
        <dbReference type="EMBL" id="EJK60436.1"/>
    </source>
</evidence>
<dbReference type="EMBL" id="AGNL01021105">
    <property type="protein sequence ID" value="EJK60436.1"/>
    <property type="molecule type" value="Genomic_DNA"/>
</dbReference>
<organism evidence="2 3">
    <name type="scientific">Thalassiosira oceanica</name>
    <name type="common">Marine diatom</name>
    <dbReference type="NCBI Taxonomy" id="159749"/>
    <lineage>
        <taxon>Eukaryota</taxon>
        <taxon>Sar</taxon>
        <taxon>Stramenopiles</taxon>
        <taxon>Ochrophyta</taxon>
        <taxon>Bacillariophyta</taxon>
        <taxon>Coscinodiscophyceae</taxon>
        <taxon>Thalassiosirophycidae</taxon>
        <taxon>Thalassiosirales</taxon>
        <taxon>Thalassiosiraceae</taxon>
        <taxon>Thalassiosira</taxon>
    </lineage>
</organism>
<sequence length="86" mass="9541">MYEDLTDTYPASPKNSQKTHFQKPALGNDVVPALAVDLSSVHGITRRTSQLPRPSIRSPAARFLSDKWFHLRSAVGTPENCRHVAV</sequence>
<dbReference type="AlphaFoldDB" id="K0SHE4"/>
<feature type="non-terminal residue" evidence="2">
    <location>
        <position position="86"/>
    </location>
</feature>
<comment type="caution">
    <text evidence="2">The sequence shown here is derived from an EMBL/GenBank/DDBJ whole genome shotgun (WGS) entry which is preliminary data.</text>
</comment>